<keyword evidence="1 3" id="KW-0560">Oxidoreductase</keyword>
<dbReference type="PANTHER" id="PTHR43625:SF40">
    <property type="entry name" value="ALDO-KETO REDUCTASE YAKC [NADP(+)]"/>
    <property type="match status" value="1"/>
</dbReference>
<dbReference type="SUPFAM" id="SSF51430">
    <property type="entry name" value="NAD(P)-linked oxidoreductase"/>
    <property type="match status" value="1"/>
</dbReference>
<organism evidence="3 4">
    <name type="scientific">Bythopirellula goksoeyrii</name>
    <dbReference type="NCBI Taxonomy" id="1400387"/>
    <lineage>
        <taxon>Bacteria</taxon>
        <taxon>Pseudomonadati</taxon>
        <taxon>Planctomycetota</taxon>
        <taxon>Planctomycetia</taxon>
        <taxon>Pirellulales</taxon>
        <taxon>Lacipirellulaceae</taxon>
        <taxon>Bythopirellula</taxon>
    </lineage>
</organism>
<dbReference type="GO" id="GO:0005737">
    <property type="term" value="C:cytoplasm"/>
    <property type="evidence" value="ECO:0007669"/>
    <property type="project" value="TreeGrafter"/>
</dbReference>
<dbReference type="GO" id="GO:0016491">
    <property type="term" value="F:oxidoreductase activity"/>
    <property type="evidence" value="ECO:0007669"/>
    <property type="project" value="UniProtKB-KW"/>
</dbReference>
<evidence type="ECO:0000259" key="2">
    <source>
        <dbReference type="Pfam" id="PF00248"/>
    </source>
</evidence>
<feature type="domain" description="NADP-dependent oxidoreductase" evidence="2">
    <location>
        <begin position="18"/>
        <end position="310"/>
    </location>
</feature>
<reference evidence="3 4" key="1">
    <citation type="submission" date="2019-08" db="EMBL/GenBank/DDBJ databases">
        <title>Deep-cultivation of Planctomycetes and their phenomic and genomic characterization uncovers novel biology.</title>
        <authorList>
            <person name="Wiegand S."/>
            <person name="Jogler M."/>
            <person name="Boedeker C."/>
            <person name="Pinto D."/>
            <person name="Vollmers J."/>
            <person name="Rivas-Marin E."/>
            <person name="Kohn T."/>
            <person name="Peeters S.H."/>
            <person name="Heuer A."/>
            <person name="Rast P."/>
            <person name="Oberbeckmann S."/>
            <person name="Bunk B."/>
            <person name="Jeske O."/>
            <person name="Meyerdierks A."/>
            <person name="Storesund J.E."/>
            <person name="Kallscheuer N."/>
            <person name="Luecker S."/>
            <person name="Lage O.M."/>
            <person name="Pohl T."/>
            <person name="Merkel B.J."/>
            <person name="Hornburger P."/>
            <person name="Mueller R.-W."/>
            <person name="Bruemmer F."/>
            <person name="Labrenz M."/>
            <person name="Spormann A.M."/>
            <person name="Op den Camp H."/>
            <person name="Overmann J."/>
            <person name="Amann R."/>
            <person name="Jetten M.S.M."/>
            <person name="Mascher T."/>
            <person name="Medema M.H."/>
            <person name="Devos D.P."/>
            <person name="Kaster A.-K."/>
            <person name="Ovreas L."/>
            <person name="Rohde M."/>
            <person name="Galperin M.Y."/>
            <person name="Jogler C."/>
        </authorList>
    </citation>
    <scope>NUCLEOTIDE SEQUENCE [LARGE SCALE GENOMIC DNA]</scope>
    <source>
        <strain evidence="3 4">Pr1d</strain>
    </source>
</reference>
<dbReference type="InterPro" id="IPR023210">
    <property type="entry name" value="NADP_OxRdtase_dom"/>
</dbReference>
<proteinExistence type="predicted"/>
<dbReference type="InterPro" id="IPR036812">
    <property type="entry name" value="NAD(P)_OxRdtase_dom_sf"/>
</dbReference>
<accession>A0A5B9QBP3</accession>
<keyword evidence="4" id="KW-1185">Reference proteome</keyword>
<sequence>MTESNRQLGTSDLFVSPVSLGTWPMAGTTSPGVNDADSIATIRSCAEVGVNFIDTAYCYGPNGESENLIRQAISTERDSYVIASKCGIHYNAEGKQEQDARPESILRECDESLRRMGTDHIDLYYLHSPDPEVPLAESAGAIQELISAGKVLTAGLSNAHLPQLEEFHAVCPVVAVQLPYNMLQRGIEEQTIPWCQERRIAVVVYWALMKGLLAGHITRDKQLAPSDKRLKYPMYQGEEFEKNLQFVERLRAVAEDANKTVAQVVINWTIHQSGITAALCGAKRPWQFAEVAGAMGWQLSKLQMERIQAALAERGEAVVDRVFQ</sequence>
<dbReference type="PANTHER" id="PTHR43625">
    <property type="entry name" value="AFLATOXIN B1 ALDEHYDE REDUCTASE"/>
    <property type="match status" value="1"/>
</dbReference>
<dbReference type="EC" id="1.1.1.-" evidence="3"/>
<dbReference type="KEGG" id="bgok:Pr1d_24930"/>
<gene>
    <name evidence="3" type="primary">yhdN_1</name>
    <name evidence="3" type="ORF">Pr1d_24930</name>
</gene>
<dbReference type="InterPro" id="IPR050791">
    <property type="entry name" value="Aldo-Keto_reductase"/>
</dbReference>
<evidence type="ECO:0000313" key="3">
    <source>
        <dbReference type="EMBL" id="QEG35199.1"/>
    </source>
</evidence>
<dbReference type="RefSeq" id="WP_148073740.1">
    <property type="nucleotide sequence ID" value="NZ_CP042913.1"/>
</dbReference>
<dbReference type="AlphaFoldDB" id="A0A5B9QBP3"/>
<name>A0A5B9QBP3_9BACT</name>
<evidence type="ECO:0000256" key="1">
    <source>
        <dbReference type="ARBA" id="ARBA00023002"/>
    </source>
</evidence>
<dbReference type="PRINTS" id="PR00069">
    <property type="entry name" value="ALDKETRDTASE"/>
</dbReference>
<dbReference type="EMBL" id="CP042913">
    <property type="protein sequence ID" value="QEG35199.1"/>
    <property type="molecule type" value="Genomic_DNA"/>
</dbReference>
<dbReference type="Proteomes" id="UP000323917">
    <property type="component" value="Chromosome"/>
</dbReference>
<dbReference type="InterPro" id="IPR020471">
    <property type="entry name" value="AKR"/>
</dbReference>
<protein>
    <submittedName>
        <fullName evidence="3">General stress protein 69</fullName>
        <ecNumber evidence="3">1.1.1.-</ecNumber>
    </submittedName>
</protein>
<dbReference type="Gene3D" id="3.20.20.100">
    <property type="entry name" value="NADP-dependent oxidoreductase domain"/>
    <property type="match status" value="1"/>
</dbReference>
<dbReference type="CDD" id="cd19084">
    <property type="entry name" value="AKR_AKR11B1-like"/>
    <property type="match status" value="1"/>
</dbReference>
<evidence type="ECO:0000313" key="4">
    <source>
        <dbReference type="Proteomes" id="UP000323917"/>
    </source>
</evidence>
<dbReference type="Pfam" id="PF00248">
    <property type="entry name" value="Aldo_ket_red"/>
    <property type="match status" value="1"/>
</dbReference>
<dbReference type="OrthoDB" id="9804790at2"/>